<dbReference type="EMBL" id="CAJJDM010000077">
    <property type="protein sequence ID" value="CAD8085594.1"/>
    <property type="molecule type" value="Genomic_DNA"/>
</dbReference>
<dbReference type="Proteomes" id="UP000688137">
    <property type="component" value="Unassembled WGS sequence"/>
</dbReference>
<evidence type="ECO:0000313" key="2">
    <source>
        <dbReference type="EMBL" id="CAD8085594.1"/>
    </source>
</evidence>
<comment type="caution">
    <text evidence="2">The sequence shown here is derived from an EMBL/GenBank/DDBJ whole genome shotgun (WGS) entry which is preliminary data.</text>
</comment>
<proteinExistence type="predicted"/>
<dbReference type="OMA" id="ISDEMSY"/>
<organism evidence="2 3">
    <name type="scientific">Paramecium primaurelia</name>
    <dbReference type="NCBI Taxonomy" id="5886"/>
    <lineage>
        <taxon>Eukaryota</taxon>
        <taxon>Sar</taxon>
        <taxon>Alveolata</taxon>
        <taxon>Ciliophora</taxon>
        <taxon>Intramacronucleata</taxon>
        <taxon>Oligohymenophorea</taxon>
        <taxon>Peniculida</taxon>
        <taxon>Parameciidae</taxon>
        <taxon>Paramecium</taxon>
    </lineage>
</organism>
<accession>A0A8S1NFW7</accession>
<reference evidence="2" key="1">
    <citation type="submission" date="2021-01" db="EMBL/GenBank/DDBJ databases">
        <authorList>
            <consortium name="Genoscope - CEA"/>
            <person name="William W."/>
        </authorList>
    </citation>
    <scope>NUCLEOTIDE SEQUENCE</scope>
</reference>
<protein>
    <submittedName>
        <fullName evidence="2">Uncharacterized protein</fullName>
    </submittedName>
</protein>
<name>A0A8S1NFW7_PARPR</name>
<feature type="coiled-coil region" evidence="1">
    <location>
        <begin position="197"/>
        <end position="231"/>
    </location>
</feature>
<evidence type="ECO:0000256" key="1">
    <source>
        <dbReference type="SAM" id="Coils"/>
    </source>
</evidence>
<evidence type="ECO:0000313" key="3">
    <source>
        <dbReference type="Proteomes" id="UP000688137"/>
    </source>
</evidence>
<sequence length="618" mass="72390">MKTSKVYKEHLFSHNVSSYMAELIEKNIQSNHVEILLKCQLCSMPVTNPIRHNSIEYIACIFDLDCWIEYYDTNNRDGHGFSCPGCKKFHIYDDYGIDFKLYHALESFQLLQKKYSTIKFDKDKLFQSTQPTNPGFFAQTKVPKNQIQNAIKYQLPGITPIFGIQRKLEENNSLNPTQKNISDEMSYTSVKLQQYTNNKIYKQAKENNQKVEVLQQKIKNIAKDLQKVFKNAMQLVNLTKNKLTNKFIFALKKRLKQGIKESILIVYFVDFGVWHEFSLFLKGRPYLQKEQALYIKGETDNENFIYIIGGKTEDRFIQSNQVIKIKFPNDPFQNGTSAVMEELPNLPEEGYNFMGTHYNNNIYVFYGQRQKKTKDQQIQDELLNKGYVLRKQQNWQVLMQNLIPRFGGSFFVTDHKQFSKLIIIFGGIQHDPDGLVAFRCTQQNRGQIFICKDEKFIGNQRLDFDLLFSVKPEDEYQKQVLSSPVFSAPYYGCNQLILSGEFLKFQYVMKREIYTFDWANGELKKNEIFSLEPPEQFLIPTKKENSFEMFTPVQDMEGAVSFGNFYIIHQYEVEKSNKVVVQLLRINLTNGQFFPINYQDHQSSLQQAILKRNSLPQS</sequence>
<dbReference type="AlphaFoldDB" id="A0A8S1NFW7"/>
<gene>
    <name evidence="2" type="ORF">PPRIM_AZ9-3.1.T0740215</name>
</gene>
<keyword evidence="1" id="KW-0175">Coiled coil</keyword>
<keyword evidence="3" id="KW-1185">Reference proteome</keyword>